<proteinExistence type="predicted"/>
<comment type="caution">
    <text evidence="1">The sequence shown here is derived from an EMBL/GenBank/DDBJ whole genome shotgun (WGS) entry which is preliminary data.</text>
</comment>
<sequence>MVVLLPCVDGFSTFNKFKMSRSISGQKSLPWSWDCAQKANPAALCEAQKLFPTFCCEIANALLHETIICHILHPFLNTALQKQHEFKGQDFIKFTTVTATFSTSCNLGSILFDARDWQ</sequence>
<evidence type="ECO:0000313" key="1">
    <source>
        <dbReference type="EMBL" id="KAH1184018.1"/>
    </source>
</evidence>
<protein>
    <submittedName>
        <fullName evidence="1">Uncharacterized protein</fullName>
    </submittedName>
</protein>
<reference evidence="1" key="1">
    <citation type="submission" date="2021-09" db="EMBL/GenBank/DDBJ databases">
        <title>The genome of Mauremys mutica provides insights into the evolution of semi-aquatic lifestyle.</title>
        <authorList>
            <person name="Gong S."/>
            <person name="Gao Y."/>
        </authorList>
    </citation>
    <scope>NUCLEOTIDE SEQUENCE</scope>
    <source>
        <strain evidence="1">MM-2020</strain>
        <tissue evidence="1">Muscle</tissue>
    </source>
</reference>
<dbReference type="Proteomes" id="UP000827986">
    <property type="component" value="Unassembled WGS sequence"/>
</dbReference>
<name>A0A9D4B7D3_9SAUR</name>
<gene>
    <name evidence="1" type="ORF">KIL84_014634</name>
</gene>
<keyword evidence="2" id="KW-1185">Reference proteome</keyword>
<evidence type="ECO:0000313" key="2">
    <source>
        <dbReference type="Proteomes" id="UP000827986"/>
    </source>
</evidence>
<organism evidence="1 2">
    <name type="scientific">Mauremys mutica</name>
    <name type="common">yellowpond turtle</name>
    <dbReference type="NCBI Taxonomy" id="74926"/>
    <lineage>
        <taxon>Eukaryota</taxon>
        <taxon>Metazoa</taxon>
        <taxon>Chordata</taxon>
        <taxon>Craniata</taxon>
        <taxon>Vertebrata</taxon>
        <taxon>Euteleostomi</taxon>
        <taxon>Archelosauria</taxon>
        <taxon>Testudinata</taxon>
        <taxon>Testudines</taxon>
        <taxon>Cryptodira</taxon>
        <taxon>Durocryptodira</taxon>
        <taxon>Testudinoidea</taxon>
        <taxon>Geoemydidae</taxon>
        <taxon>Geoemydinae</taxon>
        <taxon>Mauremys</taxon>
    </lineage>
</organism>
<dbReference type="AlphaFoldDB" id="A0A9D4B7D3"/>
<dbReference type="EMBL" id="JAHDVG010000465">
    <property type="protein sequence ID" value="KAH1184018.1"/>
    <property type="molecule type" value="Genomic_DNA"/>
</dbReference>
<accession>A0A9D4B7D3</accession>